<dbReference type="GO" id="GO:0008239">
    <property type="term" value="F:dipeptidyl-peptidase activity"/>
    <property type="evidence" value="ECO:0007669"/>
    <property type="project" value="TreeGrafter"/>
</dbReference>
<keyword evidence="3" id="KW-0378">Hydrolase</keyword>
<evidence type="ECO:0000256" key="4">
    <source>
        <dbReference type="SAM" id="SignalP"/>
    </source>
</evidence>
<dbReference type="GO" id="GO:0006508">
    <property type="term" value="P:proteolysis"/>
    <property type="evidence" value="ECO:0007669"/>
    <property type="project" value="UniProtKB-KW"/>
</dbReference>
<evidence type="ECO:0000256" key="1">
    <source>
        <dbReference type="ARBA" id="ARBA00022670"/>
    </source>
</evidence>
<feature type="chain" id="PRO_5012064295" description="Aminopeptidase" evidence="4">
    <location>
        <begin position="30"/>
        <end position="450"/>
    </location>
</feature>
<dbReference type="SUPFAM" id="SSF53474">
    <property type="entry name" value="alpha/beta-Hydrolases"/>
    <property type="match status" value="1"/>
</dbReference>
<reference evidence="5 6" key="1">
    <citation type="submission" date="2017-08" db="EMBL/GenBank/DDBJ databases">
        <title>Complete Genome Sequence of Streptomyces formicae KY5, the formicamycin producer.</title>
        <authorList>
            <person name="Holmes N.A."/>
            <person name="Devine R."/>
            <person name="Qin Z."/>
            <person name="Seipke R.F."/>
            <person name="Wilkinson B."/>
            <person name="Hutchings M.I."/>
        </authorList>
    </citation>
    <scope>NUCLEOTIDE SEQUENCE [LARGE SCALE GENOMIC DNA]</scope>
    <source>
        <strain evidence="5 6">KY5</strain>
    </source>
</reference>
<feature type="signal peptide" evidence="4">
    <location>
        <begin position="1"/>
        <end position="29"/>
    </location>
</feature>
<dbReference type="Gene3D" id="3.40.50.1820">
    <property type="entry name" value="alpha/beta hydrolase"/>
    <property type="match status" value="1"/>
</dbReference>
<keyword evidence="1" id="KW-0645">Protease</keyword>
<protein>
    <recommendedName>
        <fullName evidence="7">Aminopeptidase</fullName>
    </recommendedName>
</protein>
<proteinExistence type="predicted"/>
<evidence type="ECO:0000256" key="2">
    <source>
        <dbReference type="ARBA" id="ARBA00022729"/>
    </source>
</evidence>
<dbReference type="InterPro" id="IPR029058">
    <property type="entry name" value="AB_hydrolase_fold"/>
</dbReference>
<evidence type="ECO:0000313" key="6">
    <source>
        <dbReference type="Proteomes" id="UP000221011"/>
    </source>
</evidence>
<dbReference type="ESTHER" id="9actn-a0a291q4z8">
    <property type="family name" value="Peptidase_S37"/>
</dbReference>
<keyword evidence="6" id="KW-1185">Reference proteome</keyword>
<dbReference type="PANTHER" id="PTHR11010:SF38">
    <property type="entry name" value="LYSOSOMAL PRO-X CARBOXYPEPTIDASE"/>
    <property type="match status" value="1"/>
</dbReference>
<dbReference type="EMBL" id="CP022685">
    <property type="protein sequence ID" value="ATL26821.1"/>
    <property type="molecule type" value="Genomic_DNA"/>
</dbReference>
<name>A0A291Q4Z8_9ACTN</name>
<dbReference type="RefSeq" id="WP_098241748.1">
    <property type="nucleotide sequence ID" value="NZ_CP022685.1"/>
</dbReference>
<dbReference type="Proteomes" id="UP000221011">
    <property type="component" value="Chromosome"/>
</dbReference>
<evidence type="ECO:0000313" key="5">
    <source>
        <dbReference type="EMBL" id="ATL26821.1"/>
    </source>
</evidence>
<dbReference type="Pfam" id="PF05576">
    <property type="entry name" value="Peptidase_S37"/>
    <property type="match status" value="1"/>
</dbReference>
<organism evidence="5 6">
    <name type="scientific">Streptomyces formicae</name>
    <dbReference type="NCBI Taxonomy" id="1616117"/>
    <lineage>
        <taxon>Bacteria</taxon>
        <taxon>Bacillati</taxon>
        <taxon>Actinomycetota</taxon>
        <taxon>Actinomycetes</taxon>
        <taxon>Kitasatosporales</taxon>
        <taxon>Streptomycetaceae</taxon>
        <taxon>Streptomyces</taxon>
    </lineage>
</organism>
<sequence length="450" mass="49351">MRNKGISALACAGLMAGVAVLGGAVPATAGTGAAARAGDAATDIRGQLEKIPGMTVVSVADKEGFPLYTLTYAQPVDHRKPQGATFTQRATLWHKDTGKPTVLYTGGYTLAGGTTALTKLIDANQVSVEHRYFAQSRPSGAAGDDWSKMTVQQEAADEHRLTKALRTIERGKWLGTGASKGGMTATYHERFYPEDLDAVVAFVAPNDANNRDDSGYERFFKTVGTQECRTALNAVQREMLVRRDALLPKFEADAETNGDTFEETLGTTDRAYEFAVLDQVWNFWQSGTAADCPTVPDAKKATDDELYDWSKKHGFSVYQDETLGTNGTGPYYRQAATQLGWADLKFKHLKDVRHHPDIYQPNSVLPAAMRGTYENKTIADVDRWVRTKGQRMMFVYGENDPWSAEKFTPSHRDSHRYVVPGANHGASIAKLPAAEQAEAIATIKRWADVK</sequence>
<dbReference type="PANTHER" id="PTHR11010">
    <property type="entry name" value="PROTEASE S28 PRO-X CARBOXYPEPTIDASE-RELATED"/>
    <property type="match status" value="1"/>
</dbReference>
<evidence type="ECO:0000256" key="3">
    <source>
        <dbReference type="ARBA" id="ARBA00022801"/>
    </source>
</evidence>
<dbReference type="InterPro" id="IPR008761">
    <property type="entry name" value="Peptidase_S37"/>
</dbReference>
<keyword evidence="2 4" id="KW-0732">Signal</keyword>
<accession>A0A291Q4Z8</accession>
<evidence type="ECO:0008006" key="7">
    <source>
        <dbReference type="Google" id="ProtNLM"/>
    </source>
</evidence>
<gene>
    <name evidence="5" type="ORF">KY5_1803c</name>
</gene>
<dbReference type="KEGG" id="sfk:KY5_1803c"/>
<dbReference type="AlphaFoldDB" id="A0A291Q4Z8"/>